<proteinExistence type="predicted"/>
<reference evidence="1" key="1">
    <citation type="submission" date="2021-04" db="EMBL/GenBank/DDBJ databases">
        <title>First draft genome resource for Brassicaceae pathogens Fusarium oxysporum f. sp. raphani and Fusarium oxysporum f. sp. rapae.</title>
        <authorList>
            <person name="Asai S."/>
        </authorList>
    </citation>
    <scope>NUCLEOTIDE SEQUENCE</scope>
    <source>
        <strain evidence="1">Tf1262</strain>
    </source>
</reference>
<sequence length="83" mass="9467">MGPFGITSSPSGELFYEKYLHSRLELCQRLEDSVSWVKFGINTLIQNATIFGSAFESGEMRIRITGSPDILRAMIDPEKRRRN</sequence>
<evidence type="ECO:0000313" key="2">
    <source>
        <dbReference type="Proteomes" id="UP000693942"/>
    </source>
</evidence>
<dbReference type="Proteomes" id="UP000693942">
    <property type="component" value="Unassembled WGS sequence"/>
</dbReference>
<dbReference type="EMBL" id="JAELUR010000007">
    <property type="protein sequence ID" value="KAG7429311.1"/>
    <property type="molecule type" value="Genomic_DNA"/>
</dbReference>
<organism evidence="1 2">
    <name type="scientific">Fusarium oxysporum f. sp. raphani</name>
    <dbReference type="NCBI Taxonomy" id="96318"/>
    <lineage>
        <taxon>Eukaryota</taxon>
        <taxon>Fungi</taxon>
        <taxon>Dikarya</taxon>
        <taxon>Ascomycota</taxon>
        <taxon>Pezizomycotina</taxon>
        <taxon>Sordariomycetes</taxon>
        <taxon>Hypocreomycetidae</taxon>
        <taxon>Hypocreales</taxon>
        <taxon>Nectriaceae</taxon>
        <taxon>Fusarium</taxon>
        <taxon>Fusarium oxysporum species complex</taxon>
    </lineage>
</organism>
<name>A0A8J5PVC3_FUSOX</name>
<gene>
    <name evidence="1" type="ORF">Forpi1262_v009772</name>
</gene>
<accession>A0A8J5PVC3</accession>
<protein>
    <submittedName>
        <fullName evidence="1">Uncharacterized protein</fullName>
    </submittedName>
</protein>
<evidence type="ECO:0000313" key="1">
    <source>
        <dbReference type="EMBL" id="KAG7429311.1"/>
    </source>
</evidence>
<dbReference type="AlphaFoldDB" id="A0A8J5PVC3"/>
<comment type="caution">
    <text evidence="1">The sequence shown here is derived from an EMBL/GenBank/DDBJ whole genome shotgun (WGS) entry which is preliminary data.</text>
</comment>